<proteinExistence type="inferred from homology"/>
<dbReference type="FunCoup" id="A0A067R6C5">
    <property type="interactions" value="156"/>
</dbReference>
<evidence type="ECO:0000313" key="8">
    <source>
        <dbReference type="Proteomes" id="UP000027135"/>
    </source>
</evidence>
<feature type="signal peptide" evidence="6">
    <location>
        <begin position="1"/>
        <end position="20"/>
    </location>
</feature>
<dbReference type="InterPro" id="IPR004911">
    <property type="entry name" value="Interferon-induced_GILT"/>
</dbReference>
<dbReference type="OMA" id="SAKCFRT"/>
<dbReference type="Pfam" id="PF03227">
    <property type="entry name" value="GILT"/>
    <property type="match status" value="1"/>
</dbReference>
<dbReference type="AlphaFoldDB" id="A0A067R6C5"/>
<gene>
    <name evidence="7" type="ORF">L798_11109</name>
</gene>
<name>A0A067R6C5_ZOONE</name>
<dbReference type="InParanoid" id="A0A067R6C5"/>
<evidence type="ECO:0000256" key="1">
    <source>
        <dbReference type="ARBA" id="ARBA00004613"/>
    </source>
</evidence>
<accession>A0A067R6C5</accession>
<evidence type="ECO:0000256" key="6">
    <source>
        <dbReference type="SAM" id="SignalP"/>
    </source>
</evidence>
<dbReference type="GO" id="GO:0016671">
    <property type="term" value="F:oxidoreductase activity, acting on a sulfur group of donors, disulfide as acceptor"/>
    <property type="evidence" value="ECO:0007669"/>
    <property type="project" value="InterPro"/>
</dbReference>
<keyword evidence="8" id="KW-1185">Reference proteome</keyword>
<sequence length="251" mass="27951">MESFVWIIVSALSIFHVALAHEGHDHRHHQTQNLSSDQRLPITIYYESLCPDSTRFFKEQLEPAHKSLGQYINIEFVPYGKANQWYSGDSYQFECQHGPTECYGNIVQACAVNVYHDEINQFNYLTCLMTTVDLRNVTNATYPVEECAVGLDVDNLKRCIDGPEGLRFLSIMGNKTTELNPKLQSVPAIAVNTSFSYEEQDEAVNNLKSLICTRLKAANTVPEECTSSAITAASSILLVALASLFITTAAS</sequence>
<dbReference type="Proteomes" id="UP000027135">
    <property type="component" value="Unassembled WGS sequence"/>
</dbReference>
<dbReference type="PANTHER" id="PTHR13234">
    <property type="entry name" value="GAMMA-INTERFERON INDUCIBLE LYSOSOMAL THIOL REDUCTASE GILT"/>
    <property type="match status" value="1"/>
</dbReference>
<dbReference type="GO" id="GO:0005576">
    <property type="term" value="C:extracellular region"/>
    <property type="evidence" value="ECO:0007669"/>
    <property type="project" value="UniProtKB-SubCell"/>
</dbReference>
<dbReference type="PANTHER" id="PTHR13234:SF8">
    <property type="entry name" value="GAMMA-INTERFERON-INDUCIBLE LYSOSOMAL THIOL REDUCTASE"/>
    <property type="match status" value="1"/>
</dbReference>
<dbReference type="OrthoDB" id="958254at2759"/>
<reference evidence="7 8" key="1">
    <citation type="journal article" date="2014" name="Nat. Commun.">
        <title>Molecular traces of alternative social organization in a termite genome.</title>
        <authorList>
            <person name="Terrapon N."/>
            <person name="Li C."/>
            <person name="Robertson H.M."/>
            <person name="Ji L."/>
            <person name="Meng X."/>
            <person name="Booth W."/>
            <person name="Chen Z."/>
            <person name="Childers C.P."/>
            <person name="Glastad K.M."/>
            <person name="Gokhale K."/>
            <person name="Gowin J."/>
            <person name="Gronenberg W."/>
            <person name="Hermansen R.A."/>
            <person name="Hu H."/>
            <person name="Hunt B.G."/>
            <person name="Huylmans A.K."/>
            <person name="Khalil S.M."/>
            <person name="Mitchell R.D."/>
            <person name="Munoz-Torres M.C."/>
            <person name="Mustard J.A."/>
            <person name="Pan H."/>
            <person name="Reese J.T."/>
            <person name="Scharf M.E."/>
            <person name="Sun F."/>
            <person name="Vogel H."/>
            <person name="Xiao J."/>
            <person name="Yang W."/>
            <person name="Yang Z."/>
            <person name="Yang Z."/>
            <person name="Zhou J."/>
            <person name="Zhu J."/>
            <person name="Brent C.S."/>
            <person name="Elsik C.G."/>
            <person name="Goodisman M.A."/>
            <person name="Liberles D.A."/>
            <person name="Roe R.M."/>
            <person name="Vargo E.L."/>
            <person name="Vilcinskas A."/>
            <person name="Wang J."/>
            <person name="Bornberg-Bauer E."/>
            <person name="Korb J."/>
            <person name="Zhang G."/>
            <person name="Liebig J."/>
        </authorList>
    </citation>
    <scope>NUCLEOTIDE SEQUENCE [LARGE SCALE GENOMIC DNA]</scope>
    <source>
        <tissue evidence="7">Whole organism</tissue>
    </source>
</reference>
<keyword evidence="4 6" id="KW-0732">Signal</keyword>
<protein>
    <submittedName>
        <fullName evidence="7">GILT-like protein C02D5.2</fullName>
    </submittedName>
</protein>
<evidence type="ECO:0000256" key="3">
    <source>
        <dbReference type="ARBA" id="ARBA00022525"/>
    </source>
</evidence>
<organism evidence="7 8">
    <name type="scientific">Zootermopsis nevadensis</name>
    <name type="common">Dampwood termite</name>
    <dbReference type="NCBI Taxonomy" id="136037"/>
    <lineage>
        <taxon>Eukaryota</taxon>
        <taxon>Metazoa</taxon>
        <taxon>Ecdysozoa</taxon>
        <taxon>Arthropoda</taxon>
        <taxon>Hexapoda</taxon>
        <taxon>Insecta</taxon>
        <taxon>Pterygota</taxon>
        <taxon>Neoptera</taxon>
        <taxon>Polyneoptera</taxon>
        <taxon>Dictyoptera</taxon>
        <taxon>Blattodea</taxon>
        <taxon>Blattoidea</taxon>
        <taxon>Termitoidae</taxon>
        <taxon>Termopsidae</taxon>
        <taxon>Zootermopsis</taxon>
    </lineage>
</organism>
<comment type="subcellular location">
    <subcellularLocation>
        <location evidence="1">Secreted</location>
    </subcellularLocation>
</comment>
<keyword evidence="3" id="KW-0964">Secreted</keyword>
<dbReference type="EMBL" id="KK852856">
    <property type="protein sequence ID" value="KDR14890.1"/>
    <property type="molecule type" value="Genomic_DNA"/>
</dbReference>
<feature type="chain" id="PRO_5001648037" evidence="6">
    <location>
        <begin position="21"/>
        <end position="251"/>
    </location>
</feature>
<evidence type="ECO:0000256" key="2">
    <source>
        <dbReference type="ARBA" id="ARBA00005679"/>
    </source>
</evidence>
<evidence type="ECO:0000313" key="7">
    <source>
        <dbReference type="EMBL" id="KDR14890.1"/>
    </source>
</evidence>
<dbReference type="Gene3D" id="3.40.30.10">
    <property type="entry name" value="Glutaredoxin"/>
    <property type="match status" value="1"/>
</dbReference>
<evidence type="ECO:0000256" key="5">
    <source>
        <dbReference type="ARBA" id="ARBA00023180"/>
    </source>
</evidence>
<dbReference type="eggNOG" id="KOG3160">
    <property type="taxonomic scope" value="Eukaryota"/>
</dbReference>
<comment type="similarity">
    <text evidence="2">Belongs to the GILT family.</text>
</comment>
<evidence type="ECO:0000256" key="4">
    <source>
        <dbReference type="ARBA" id="ARBA00022729"/>
    </source>
</evidence>
<keyword evidence="5" id="KW-0325">Glycoprotein</keyword>